<evidence type="ECO:0000313" key="1">
    <source>
        <dbReference type="EMBL" id="MFC5409111.1"/>
    </source>
</evidence>
<evidence type="ECO:0000313" key="2">
    <source>
        <dbReference type="Proteomes" id="UP001596106"/>
    </source>
</evidence>
<reference evidence="2" key="1">
    <citation type="journal article" date="2019" name="Int. J. Syst. Evol. Microbiol.">
        <title>The Global Catalogue of Microorganisms (GCM) 10K type strain sequencing project: providing services to taxonomists for standard genome sequencing and annotation.</title>
        <authorList>
            <consortium name="The Broad Institute Genomics Platform"/>
            <consortium name="The Broad Institute Genome Sequencing Center for Infectious Disease"/>
            <person name="Wu L."/>
            <person name="Ma J."/>
        </authorList>
    </citation>
    <scope>NUCLEOTIDE SEQUENCE [LARGE SCALE GENOMIC DNA]</scope>
    <source>
        <strain evidence="2">CCUG 55250</strain>
    </source>
</reference>
<proteinExistence type="predicted"/>
<accession>A0ABW0I9U1</accession>
<organism evidence="1 2">
    <name type="scientific">Larkinella bovis</name>
    <dbReference type="NCBI Taxonomy" id="683041"/>
    <lineage>
        <taxon>Bacteria</taxon>
        <taxon>Pseudomonadati</taxon>
        <taxon>Bacteroidota</taxon>
        <taxon>Cytophagia</taxon>
        <taxon>Cytophagales</taxon>
        <taxon>Spirosomataceae</taxon>
        <taxon>Larkinella</taxon>
    </lineage>
</organism>
<gene>
    <name evidence="1" type="ORF">ACFPMF_07330</name>
</gene>
<dbReference type="EMBL" id="JBHSMA010000001">
    <property type="protein sequence ID" value="MFC5409111.1"/>
    <property type="molecule type" value="Genomic_DNA"/>
</dbReference>
<sequence length="98" mass="11226">MNISVNSITTVFYINGLSIDLPTWYLQMHGHQLEEAVIKAYPALNKYKMKGKDELIMIDEKEVSVNTKLKEEVVKKVFDDLPNLIPVDILDLLQGLHN</sequence>
<protein>
    <submittedName>
        <fullName evidence="1">Uncharacterized protein</fullName>
    </submittedName>
</protein>
<dbReference type="RefSeq" id="WP_379842725.1">
    <property type="nucleotide sequence ID" value="NZ_JBHSMA010000001.1"/>
</dbReference>
<name>A0ABW0I9U1_9BACT</name>
<keyword evidence="2" id="KW-1185">Reference proteome</keyword>
<comment type="caution">
    <text evidence="1">The sequence shown here is derived from an EMBL/GenBank/DDBJ whole genome shotgun (WGS) entry which is preliminary data.</text>
</comment>
<dbReference type="Proteomes" id="UP001596106">
    <property type="component" value="Unassembled WGS sequence"/>
</dbReference>